<dbReference type="EMBL" id="PUHW01000084">
    <property type="protein sequence ID" value="KAG0689370.1"/>
    <property type="molecule type" value="Genomic_DNA"/>
</dbReference>
<sequence>MKTLKKYHKHGEESKQLIYSEFLNPVKYILTTSGFDHTETKDKLYELYEIKNLITRPWVNHDPLKFWSQMEAQVDKDGYEFEEFIFLPLLAKSCLTGVTSSTYIERTFRITTCYKYFTLRRKILTAEYMESVIPLKANINKGEDNNAINDNKLEIKLEEFKKKFGINNELAETVKFQNSFKSDHAKIDSKSRCHYY</sequence>
<gene>
    <name evidence="1" type="ORF">C6P40_005149</name>
</gene>
<keyword evidence="2" id="KW-1185">Reference proteome</keyword>
<organism evidence="1 2">
    <name type="scientific">Pichia californica</name>
    <dbReference type="NCBI Taxonomy" id="460514"/>
    <lineage>
        <taxon>Eukaryota</taxon>
        <taxon>Fungi</taxon>
        <taxon>Dikarya</taxon>
        <taxon>Ascomycota</taxon>
        <taxon>Saccharomycotina</taxon>
        <taxon>Pichiomycetes</taxon>
        <taxon>Pichiales</taxon>
        <taxon>Pichiaceae</taxon>
        <taxon>Pichia</taxon>
    </lineage>
</organism>
<evidence type="ECO:0000313" key="1">
    <source>
        <dbReference type="EMBL" id="KAG0689370.1"/>
    </source>
</evidence>
<name>A0A9P6WLK2_9ASCO</name>
<protein>
    <submittedName>
        <fullName evidence="1">Uncharacterized protein</fullName>
    </submittedName>
</protein>
<dbReference type="AlphaFoldDB" id="A0A9P6WLK2"/>
<proteinExistence type="predicted"/>
<comment type="caution">
    <text evidence="1">The sequence shown here is derived from an EMBL/GenBank/DDBJ whole genome shotgun (WGS) entry which is preliminary data.</text>
</comment>
<evidence type="ECO:0000313" key="2">
    <source>
        <dbReference type="Proteomes" id="UP000697127"/>
    </source>
</evidence>
<reference evidence="1" key="1">
    <citation type="submission" date="2020-11" db="EMBL/GenBank/DDBJ databases">
        <title>Kefir isolates.</title>
        <authorList>
            <person name="Marcisauskas S."/>
            <person name="Kim Y."/>
            <person name="Blasche S."/>
        </authorList>
    </citation>
    <scope>NUCLEOTIDE SEQUENCE</scope>
    <source>
        <strain evidence="1">Olga-1</strain>
    </source>
</reference>
<dbReference type="Proteomes" id="UP000697127">
    <property type="component" value="Unassembled WGS sequence"/>
</dbReference>
<accession>A0A9P6WLK2</accession>